<evidence type="ECO:0000256" key="1">
    <source>
        <dbReference type="SAM" id="MobiDB-lite"/>
    </source>
</evidence>
<sequence length="120" mass="13806">MVVEYRERSMMFGGRGGRKRPSTKKGGQYVRRNGGSGDAKRRPIREEERRIGRRSPFFRAEEGRSPWQKGERGGTTLSRKVYDLWKGSRRLGGEVSLGRGRCADTSDLLRRAMREVLNIF</sequence>
<name>A0A8T2S4Z3_CERRI</name>
<organism evidence="2 3">
    <name type="scientific">Ceratopteris richardii</name>
    <name type="common">Triangle waterfern</name>
    <dbReference type="NCBI Taxonomy" id="49495"/>
    <lineage>
        <taxon>Eukaryota</taxon>
        <taxon>Viridiplantae</taxon>
        <taxon>Streptophyta</taxon>
        <taxon>Embryophyta</taxon>
        <taxon>Tracheophyta</taxon>
        <taxon>Polypodiopsida</taxon>
        <taxon>Polypodiidae</taxon>
        <taxon>Polypodiales</taxon>
        <taxon>Pteridineae</taxon>
        <taxon>Pteridaceae</taxon>
        <taxon>Parkerioideae</taxon>
        <taxon>Ceratopteris</taxon>
    </lineage>
</organism>
<protein>
    <submittedName>
        <fullName evidence="2">Uncharacterized protein</fullName>
    </submittedName>
</protein>
<proteinExistence type="predicted"/>
<feature type="compositionally biased region" description="Basic and acidic residues" evidence="1">
    <location>
        <begin position="38"/>
        <end position="50"/>
    </location>
</feature>
<dbReference type="AlphaFoldDB" id="A0A8T2S4Z3"/>
<evidence type="ECO:0000313" key="3">
    <source>
        <dbReference type="Proteomes" id="UP000825935"/>
    </source>
</evidence>
<dbReference type="EMBL" id="CM035427">
    <property type="protein sequence ID" value="KAH7306493.1"/>
    <property type="molecule type" value="Genomic_DNA"/>
</dbReference>
<keyword evidence="3" id="KW-1185">Reference proteome</keyword>
<evidence type="ECO:0000313" key="2">
    <source>
        <dbReference type="EMBL" id="KAH7306493.1"/>
    </source>
</evidence>
<dbReference type="Proteomes" id="UP000825935">
    <property type="component" value="Chromosome 22"/>
</dbReference>
<comment type="caution">
    <text evidence="2">The sequence shown here is derived from an EMBL/GenBank/DDBJ whole genome shotgun (WGS) entry which is preliminary data.</text>
</comment>
<feature type="region of interest" description="Disordered" evidence="1">
    <location>
        <begin position="1"/>
        <end position="74"/>
    </location>
</feature>
<accession>A0A8T2S4Z3</accession>
<feature type="compositionally biased region" description="Basic and acidic residues" evidence="1">
    <location>
        <begin position="59"/>
        <end position="72"/>
    </location>
</feature>
<reference evidence="2" key="1">
    <citation type="submission" date="2021-08" db="EMBL/GenBank/DDBJ databases">
        <title>WGS assembly of Ceratopteris richardii.</title>
        <authorList>
            <person name="Marchant D.B."/>
            <person name="Chen G."/>
            <person name="Jenkins J."/>
            <person name="Shu S."/>
            <person name="Leebens-Mack J."/>
            <person name="Grimwood J."/>
            <person name="Schmutz J."/>
            <person name="Soltis P."/>
            <person name="Soltis D."/>
            <person name="Chen Z.-H."/>
        </authorList>
    </citation>
    <scope>NUCLEOTIDE SEQUENCE</scope>
    <source>
        <strain evidence="2">Whitten #5841</strain>
        <tissue evidence="2">Leaf</tissue>
    </source>
</reference>
<gene>
    <name evidence="2" type="ORF">KP509_22G015500</name>
</gene>